<comment type="caution">
    <text evidence="2">The sequence shown here is derived from an EMBL/GenBank/DDBJ whole genome shotgun (WGS) entry which is preliminary data.</text>
</comment>
<feature type="chain" id="PRO_5045460469" evidence="1">
    <location>
        <begin position="22"/>
        <end position="193"/>
    </location>
</feature>
<name>A0ABW9ZY53_9BACT</name>
<keyword evidence="3" id="KW-1185">Reference proteome</keyword>
<sequence length="193" mass="21988">MLRKYLLAMVMIAGLRNAASGQSTTVDSYANQLLFDVFREQPHPAVQEFLKLYVPSLLDKRTTARGTESSFDLETHGFVFLEHPFFKTNFRNGKLEFDCRRYKSVLGVQVDDVHLWFYFDTQADGETAFGKLIDTFKPASTKNYIHTANGSMIAEFTDTKNTKGFGKVQVLLMPEDTDKTKFKMLFSLGNNLP</sequence>
<keyword evidence="1" id="KW-0732">Signal</keyword>
<feature type="signal peptide" evidence="1">
    <location>
        <begin position="1"/>
        <end position="21"/>
    </location>
</feature>
<dbReference type="Proteomes" id="UP000753802">
    <property type="component" value="Unassembled WGS sequence"/>
</dbReference>
<protein>
    <submittedName>
        <fullName evidence="2">Uncharacterized protein</fullName>
    </submittedName>
</protein>
<reference evidence="2 3" key="1">
    <citation type="submission" date="2020-01" db="EMBL/GenBank/DDBJ databases">
        <title>Genome analysis.</title>
        <authorList>
            <person name="Wu S."/>
            <person name="Wang G."/>
        </authorList>
    </citation>
    <scope>NUCLEOTIDE SEQUENCE [LARGE SCALE GENOMIC DNA]</scope>
    <source>
        <strain evidence="2 3">SYL130</strain>
    </source>
</reference>
<accession>A0ABW9ZY53</accession>
<proteinExistence type="predicted"/>
<evidence type="ECO:0000313" key="3">
    <source>
        <dbReference type="Proteomes" id="UP000753802"/>
    </source>
</evidence>
<gene>
    <name evidence="2" type="ORF">GWC95_14965</name>
</gene>
<evidence type="ECO:0000256" key="1">
    <source>
        <dbReference type="SAM" id="SignalP"/>
    </source>
</evidence>
<dbReference type="EMBL" id="JAACJS010000015">
    <property type="protein sequence ID" value="NCI51232.1"/>
    <property type="molecule type" value="Genomic_DNA"/>
</dbReference>
<organism evidence="2 3">
    <name type="scientific">Sediminibacterium roseum</name>
    <dbReference type="NCBI Taxonomy" id="1978412"/>
    <lineage>
        <taxon>Bacteria</taxon>
        <taxon>Pseudomonadati</taxon>
        <taxon>Bacteroidota</taxon>
        <taxon>Chitinophagia</taxon>
        <taxon>Chitinophagales</taxon>
        <taxon>Chitinophagaceae</taxon>
        <taxon>Sediminibacterium</taxon>
    </lineage>
</organism>
<dbReference type="RefSeq" id="WP_161819522.1">
    <property type="nucleotide sequence ID" value="NZ_JAACJS010000015.1"/>
</dbReference>
<evidence type="ECO:0000313" key="2">
    <source>
        <dbReference type="EMBL" id="NCI51232.1"/>
    </source>
</evidence>